<evidence type="ECO:0000256" key="3">
    <source>
        <dbReference type="ARBA" id="ARBA00022448"/>
    </source>
</evidence>
<keyword evidence="3" id="KW-0813">Transport</keyword>
<dbReference type="PANTHER" id="PTHR32024">
    <property type="entry name" value="TRK SYSTEM POTASSIUM UPTAKE PROTEIN TRKG-RELATED"/>
    <property type="match status" value="1"/>
</dbReference>
<keyword evidence="6" id="KW-0633">Potassium transport</keyword>
<proteinExistence type="inferred from homology"/>
<dbReference type="GO" id="GO:0015379">
    <property type="term" value="F:potassium:chloride symporter activity"/>
    <property type="evidence" value="ECO:0007669"/>
    <property type="project" value="InterPro"/>
</dbReference>
<evidence type="ECO:0000256" key="9">
    <source>
        <dbReference type="ARBA" id="ARBA00022989"/>
    </source>
</evidence>
<dbReference type="GO" id="GO:0005886">
    <property type="term" value="C:plasma membrane"/>
    <property type="evidence" value="ECO:0007669"/>
    <property type="project" value="UniProtKB-SubCell"/>
</dbReference>
<evidence type="ECO:0000313" key="12">
    <source>
        <dbReference type="EMBL" id="QIB73620.1"/>
    </source>
</evidence>
<keyword evidence="8" id="KW-0630">Potassium</keyword>
<dbReference type="GeneID" id="44078648"/>
<comment type="subcellular location">
    <subcellularLocation>
        <location evidence="1">Cell inner membrane</location>
        <topology evidence="1">Multi-pass membrane protein</topology>
    </subcellularLocation>
</comment>
<reference evidence="12 13" key="1">
    <citation type="submission" date="2020-02" db="EMBL/GenBank/DDBJ databases">
        <title>Whole genome sequence of Halogeometricum borinquense strain wsp4.</title>
        <authorList>
            <person name="Verma D.K."/>
            <person name="Gopal K."/>
            <person name="Prasad E.S."/>
        </authorList>
    </citation>
    <scope>NUCLEOTIDE SEQUENCE [LARGE SCALE GENOMIC DNA]</scope>
    <source>
        <strain evidence="13">wsp4</strain>
    </source>
</reference>
<name>A0A6C0UEK4_9EURY</name>
<keyword evidence="4" id="KW-1003">Cell membrane</keyword>
<evidence type="ECO:0000256" key="8">
    <source>
        <dbReference type="ARBA" id="ARBA00022958"/>
    </source>
</evidence>
<dbReference type="InterPro" id="IPR004772">
    <property type="entry name" value="TrkH"/>
</dbReference>
<dbReference type="EMBL" id="CP048739">
    <property type="protein sequence ID" value="QIB73620.1"/>
    <property type="molecule type" value="Genomic_DNA"/>
</dbReference>
<dbReference type="PANTHER" id="PTHR32024:SF2">
    <property type="entry name" value="TRK SYSTEM POTASSIUM UPTAKE PROTEIN TRKG-RELATED"/>
    <property type="match status" value="1"/>
</dbReference>
<gene>
    <name evidence="12" type="ORF">G3I44_04565</name>
</gene>
<evidence type="ECO:0000256" key="5">
    <source>
        <dbReference type="ARBA" id="ARBA00022519"/>
    </source>
</evidence>
<evidence type="ECO:0000313" key="13">
    <source>
        <dbReference type="Proteomes" id="UP000465846"/>
    </source>
</evidence>
<dbReference type="InterPro" id="IPR003445">
    <property type="entry name" value="Cat_transpt"/>
</dbReference>
<evidence type="ECO:0000256" key="1">
    <source>
        <dbReference type="ARBA" id="ARBA00004429"/>
    </source>
</evidence>
<dbReference type="Pfam" id="PF02386">
    <property type="entry name" value="TrkH"/>
    <property type="match status" value="1"/>
</dbReference>
<sequence>MKLRVDYRASLSLVGTVLKYLAVPLFVPLLVALYYDETVVPFVVTIAVTVALGTALERLEPDPDIRAREGFLMVAATWFAVTVVGAIPYLVEALGLPPVVPAIHPDSTLANPANALFESMSGFTTTGATVLGDISFQTHTRGIMMWRQLTQWLGGMGIVVLAVAILPELSVGGAQLMDAEAPGPGIEKLTPRIAQTARALWGAYLGFTVLEAALLFGLGVLQIDPNMTLYNAVAHALTTMPTGGFSPEAKSIEAFSAAAQWIIIPFMVAAGTNFALFWHALTGDPRHIFEDSEFRFYIGVIATITAVLSVLLFTGAGFVQAVPTQSTFSAMDLGQYVGDIAGQIEPSVRQAVFQVVSIVTTTGYASMDFNAWSPVAQYILLFAMFIGGSAGSTGGAVKIVRWYVILKSIRRELFTTAHPDAVRPVRLGGRALDERAIRGIYAFTLLYLVIFFVASGLLFIDASRYGQSLSVLETMSAVAATLGNVGPGFGTVGPMGSYLAFSDAGKLFMVVLMWIGRLEILPVLVLLTPEYWRR</sequence>
<evidence type="ECO:0000256" key="4">
    <source>
        <dbReference type="ARBA" id="ARBA00022475"/>
    </source>
</evidence>
<evidence type="ECO:0000256" key="10">
    <source>
        <dbReference type="ARBA" id="ARBA00023065"/>
    </source>
</evidence>
<evidence type="ECO:0000256" key="11">
    <source>
        <dbReference type="ARBA" id="ARBA00023136"/>
    </source>
</evidence>
<protein>
    <submittedName>
        <fullName evidence="12">TrkH family potassium uptake protein</fullName>
    </submittedName>
</protein>
<keyword evidence="11" id="KW-0472">Membrane</keyword>
<evidence type="ECO:0000256" key="7">
    <source>
        <dbReference type="ARBA" id="ARBA00022692"/>
    </source>
</evidence>
<keyword evidence="5" id="KW-0997">Cell inner membrane</keyword>
<evidence type="ECO:0000256" key="2">
    <source>
        <dbReference type="ARBA" id="ARBA00009137"/>
    </source>
</evidence>
<accession>A0A6C0UEK4</accession>
<organism evidence="12 13">
    <name type="scientific">Halogeometricum borinquense</name>
    <dbReference type="NCBI Taxonomy" id="60847"/>
    <lineage>
        <taxon>Archaea</taxon>
        <taxon>Methanobacteriati</taxon>
        <taxon>Methanobacteriota</taxon>
        <taxon>Stenosarchaea group</taxon>
        <taxon>Halobacteria</taxon>
        <taxon>Halobacteriales</taxon>
        <taxon>Haloferacaceae</taxon>
        <taxon>Halogeometricum</taxon>
    </lineage>
</organism>
<dbReference type="Proteomes" id="UP000465846">
    <property type="component" value="Chromosome"/>
</dbReference>
<keyword evidence="7" id="KW-0812">Transmembrane</keyword>
<keyword evidence="10" id="KW-0406">Ion transport</keyword>
<evidence type="ECO:0000256" key="6">
    <source>
        <dbReference type="ARBA" id="ARBA00022538"/>
    </source>
</evidence>
<comment type="similarity">
    <text evidence="2">Belongs to the TrkH potassium transport family.</text>
</comment>
<dbReference type="RefSeq" id="WP_163485655.1">
    <property type="nucleotide sequence ID" value="NZ_CP048739.1"/>
</dbReference>
<dbReference type="AlphaFoldDB" id="A0A6C0UEK4"/>
<dbReference type="PIRSF" id="PIRSF006247">
    <property type="entry name" value="TrkH"/>
    <property type="match status" value="1"/>
</dbReference>
<keyword evidence="9" id="KW-1133">Transmembrane helix</keyword>